<feature type="transmembrane region" description="Helical" evidence="5">
    <location>
        <begin position="406"/>
        <end position="426"/>
    </location>
</feature>
<evidence type="ECO:0000313" key="8">
    <source>
        <dbReference type="EMBL" id="SHJ16867.1"/>
    </source>
</evidence>
<feature type="transmembrane region" description="Helical" evidence="5">
    <location>
        <begin position="37"/>
        <end position="55"/>
    </location>
</feature>
<organism evidence="8 9">
    <name type="scientific">Hymenobacter daecheongensis DSM 21074</name>
    <dbReference type="NCBI Taxonomy" id="1121955"/>
    <lineage>
        <taxon>Bacteria</taxon>
        <taxon>Pseudomonadati</taxon>
        <taxon>Bacteroidota</taxon>
        <taxon>Cytophagia</taxon>
        <taxon>Cytophagales</taxon>
        <taxon>Hymenobacteraceae</taxon>
        <taxon>Hymenobacter</taxon>
    </lineage>
</organism>
<dbReference type="GO" id="GO:0048038">
    <property type="term" value="F:quinone binding"/>
    <property type="evidence" value="ECO:0007669"/>
    <property type="project" value="UniProtKB-KW"/>
</dbReference>
<keyword evidence="5" id="KW-1003">Cell membrane</keyword>
<feature type="transmembrane region" description="Helical" evidence="5">
    <location>
        <begin position="128"/>
        <end position="146"/>
    </location>
</feature>
<reference evidence="8 9" key="1">
    <citation type="submission" date="2016-11" db="EMBL/GenBank/DDBJ databases">
        <authorList>
            <person name="Jaros S."/>
            <person name="Januszkiewicz K."/>
            <person name="Wedrychowicz H."/>
        </authorList>
    </citation>
    <scope>NUCLEOTIDE SEQUENCE [LARGE SCALE GENOMIC DNA]</scope>
    <source>
        <strain evidence="8 9">DSM 21074</strain>
    </source>
</reference>
<feature type="transmembrane region" description="Helical" evidence="5">
    <location>
        <begin position="158"/>
        <end position="186"/>
    </location>
</feature>
<keyword evidence="5" id="KW-0520">NAD</keyword>
<dbReference type="InterPro" id="IPR010096">
    <property type="entry name" value="NADH-Q_OxRdtase_suN/2"/>
</dbReference>
<keyword evidence="5" id="KW-0874">Quinone</keyword>
<dbReference type="GO" id="GO:0008137">
    <property type="term" value="F:NADH dehydrogenase (ubiquinone) activity"/>
    <property type="evidence" value="ECO:0007669"/>
    <property type="project" value="InterPro"/>
</dbReference>
<evidence type="ECO:0000256" key="6">
    <source>
        <dbReference type="RuleBase" id="RU000320"/>
    </source>
</evidence>
<feature type="transmembrane region" description="Helical" evidence="5">
    <location>
        <begin position="241"/>
        <end position="266"/>
    </location>
</feature>
<keyword evidence="4 5" id="KW-0472">Membrane</keyword>
<feature type="transmembrane region" description="Helical" evidence="5">
    <location>
        <begin position="371"/>
        <end position="394"/>
    </location>
</feature>
<feature type="transmembrane region" description="Helical" evidence="5">
    <location>
        <begin position="104"/>
        <end position="122"/>
    </location>
</feature>
<comment type="subunit">
    <text evidence="5">NDH-1 is composed of 14 different subunits. Subunits NuoA, H, J, K, L, M, N constitute the membrane sector of the complex.</text>
</comment>
<evidence type="ECO:0000256" key="4">
    <source>
        <dbReference type="ARBA" id="ARBA00023136"/>
    </source>
</evidence>
<feature type="transmembrane region" description="Helical" evidence="5">
    <location>
        <begin position="272"/>
        <end position="294"/>
    </location>
</feature>
<comment type="function">
    <text evidence="5">NDH-1 shuttles electrons from NADH, via FMN and iron-sulfur (Fe-S) centers, to quinones in the respiratory chain. The immediate electron acceptor for the enzyme in this species is believed to be a menaquinone. Couples the redox reaction to proton translocation (for every two electrons transferred, four hydrogen ions are translocated across the cytoplasmic membrane), and thus conserves the redox energy in a proton gradient.</text>
</comment>
<evidence type="ECO:0000256" key="3">
    <source>
        <dbReference type="ARBA" id="ARBA00022989"/>
    </source>
</evidence>
<keyword evidence="9" id="KW-1185">Reference proteome</keyword>
<evidence type="ECO:0000313" key="9">
    <source>
        <dbReference type="Proteomes" id="UP000184418"/>
    </source>
</evidence>
<comment type="catalytic activity">
    <reaction evidence="5">
        <text>a quinone + NADH + 5 H(+)(in) = a quinol + NAD(+) + 4 H(+)(out)</text>
        <dbReference type="Rhea" id="RHEA:57888"/>
        <dbReference type="ChEBI" id="CHEBI:15378"/>
        <dbReference type="ChEBI" id="CHEBI:24646"/>
        <dbReference type="ChEBI" id="CHEBI:57540"/>
        <dbReference type="ChEBI" id="CHEBI:57945"/>
        <dbReference type="ChEBI" id="CHEBI:132124"/>
    </reaction>
</comment>
<dbReference type="NCBIfam" id="TIGR01770">
    <property type="entry name" value="NDH_I_N"/>
    <property type="match status" value="1"/>
</dbReference>
<feature type="domain" description="NADH:quinone oxidoreductase/Mrp antiporter transmembrane" evidence="7">
    <location>
        <begin position="125"/>
        <end position="418"/>
    </location>
</feature>
<dbReference type="AlphaFoldDB" id="A0A1M6H3R3"/>
<sequence>MGRGPGGGVTQNMTSIILLSVFGIINLFLGFLRSNKILLPAAMVILALVFGANLYDWNAAPHSYFSNMLTIDRYSVAFTGIVTLTTLLLIPFSQKYVRDGQENLAEYYSLLLFSLVGAIMMVSYDNLLMLFVGIEILSVSMYVVAGSDKRNVRSNEAALKYFLMGSFATGILLFGIALVYGATGAFSLIDIAGAVVQPANASFRPMLYIGMLLMFIGISFKVSAAPFHYWTPDVYEGTPTFFTAFMSTVVKTAGFAAFFKLLMVAFGGAESFWIPTIMAITVLTLLVGNVGAVAQTSIKRMLAYSSISHAGYLFIGLVALNGKLSANGIFFYSLAYSVATVAAFGVLKLVSDQRQREDYASFNGLAKTNPLLAFVFTVAMLSLAGIPLTGGFFGKFFIFGAAMDKGYTGLVIFALLMSMVSIYYYLRPVIAMYMRPAEEDMTEPVAVSPFQSFILVVLAVLTFVLGIMPGLLSEVM</sequence>
<dbReference type="GO" id="GO:0012505">
    <property type="term" value="C:endomembrane system"/>
    <property type="evidence" value="ECO:0007669"/>
    <property type="project" value="UniProtKB-SubCell"/>
</dbReference>
<dbReference type="GO" id="GO:0005886">
    <property type="term" value="C:plasma membrane"/>
    <property type="evidence" value="ECO:0007669"/>
    <property type="project" value="UniProtKB-SubCell"/>
</dbReference>
<dbReference type="Pfam" id="PF00361">
    <property type="entry name" value="Proton_antipo_M"/>
    <property type="match status" value="1"/>
</dbReference>
<keyword evidence="5" id="KW-0813">Transport</keyword>
<feature type="transmembrane region" description="Helical" evidence="5">
    <location>
        <begin position="12"/>
        <end position="32"/>
    </location>
</feature>
<dbReference type="STRING" id="1121955.SAMN02745146_2506"/>
<evidence type="ECO:0000256" key="1">
    <source>
        <dbReference type="ARBA" id="ARBA00004127"/>
    </source>
</evidence>
<keyword evidence="3 5" id="KW-1133">Transmembrane helix</keyword>
<gene>
    <name evidence="5" type="primary">nuoN</name>
    <name evidence="8" type="ORF">SAMN02745146_2506</name>
</gene>
<dbReference type="EMBL" id="FQYN01000004">
    <property type="protein sequence ID" value="SHJ16867.1"/>
    <property type="molecule type" value="Genomic_DNA"/>
</dbReference>
<evidence type="ECO:0000259" key="7">
    <source>
        <dbReference type="Pfam" id="PF00361"/>
    </source>
</evidence>
<dbReference type="GO" id="GO:0050136">
    <property type="term" value="F:NADH dehydrogenase (quinone) (non-electrogenic) activity"/>
    <property type="evidence" value="ECO:0007669"/>
    <property type="project" value="UniProtKB-UniRule"/>
</dbReference>
<dbReference type="GO" id="GO:0042773">
    <property type="term" value="P:ATP synthesis coupled electron transport"/>
    <property type="evidence" value="ECO:0007669"/>
    <property type="project" value="InterPro"/>
</dbReference>
<evidence type="ECO:0000256" key="2">
    <source>
        <dbReference type="ARBA" id="ARBA00022692"/>
    </source>
</evidence>
<dbReference type="Proteomes" id="UP000184418">
    <property type="component" value="Unassembled WGS sequence"/>
</dbReference>
<keyword evidence="5" id="KW-1278">Translocase</keyword>
<protein>
    <recommendedName>
        <fullName evidence="5">NADH-quinone oxidoreductase subunit N</fullName>
        <ecNumber evidence="5">7.1.1.-</ecNumber>
    </recommendedName>
    <alternativeName>
        <fullName evidence="5">NADH dehydrogenase I subunit N</fullName>
    </alternativeName>
    <alternativeName>
        <fullName evidence="5">NDH-1 subunit N</fullName>
    </alternativeName>
</protein>
<dbReference type="EC" id="7.1.1.-" evidence="5"/>
<feature type="transmembrane region" description="Helical" evidence="5">
    <location>
        <begin position="206"/>
        <end position="229"/>
    </location>
</feature>
<keyword evidence="2 5" id="KW-0812">Transmembrane</keyword>
<comment type="subcellular location">
    <subcellularLocation>
        <location evidence="5">Cell membrane</location>
        <topology evidence="5">Multi-pass membrane protein</topology>
    </subcellularLocation>
    <subcellularLocation>
        <location evidence="1">Endomembrane system</location>
        <topology evidence="1">Multi-pass membrane protein</topology>
    </subcellularLocation>
    <subcellularLocation>
        <location evidence="6">Membrane</location>
        <topology evidence="6">Multi-pass membrane protein</topology>
    </subcellularLocation>
</comment>
<feature type="transmembrane region" description="Helical" evidence="5">
    <location>
        <begin position="328"/>
        <end position="350"/>
    </location>
</feature>
<name>A0A1M6H3R3_9BACT</name>
<feature type="transmembrane region" description="Helical" evidence="5">
    <location>
        <begin position="301"/>
        <end position="322"/>
    </location>
</feature>
<proteinExistence type="inferred from homology"/>
<comment type="similarity">
    <text evidence="5">Belongs to the complex I subunit 2 family.</text>
</comment>
<feature type="transmembrane region" description="Helical" evidence="5">
    <location>
        <begin position="447"/>
        <end position="472"/>
    </location>
</feature>
<accession>A0A1M6H3R3</accession>
<evidence type="ECO:0000256" key="5">
    <source>
        <dbReference type="HAMAP-Rule" id="MF_00445"/>
    </source>
</evidence>
<dbReference type="InterPro" id="IPR001750">
    <property type="entry name" value="ND/Mrp_TM"/>
</dbReference>
<feature type="transmembrane region" description="Helical" evidence="5">
    <location>
        <begin position="75"/>
        <end position="92"/>
    </location>
</feature>
<dbReference type="PANTHER" id="PTHR22773">
    <property type="entry name" value="NADH DEHYDROGENASE"/>
    <property type="match status" value="1"/>
</dbReference>
<dbReference type="HAMAP" id="MF_00445">
    <property type="entry name" value="NDH1_NuoN_1"/>
    <property type="match status" value="1"/>
</dbReference>